<accession>A0A7L0GVH4</accession>
<feature type="region of interest" description="Disordered" evidence="6">
    <location>
        <begin position="827"/>
        <end position="854"/>
    </location>
</feature>
<feature type="non-terminal residue" evidence="10">
    <location>
        <position position="1"/>
    </location>
</feature>
<gene>
    <name evidence="10" type="primary">Lmo7</name>
    <name evidence="10" type="ORF">HERCAC_R10416</name>
</gene>
<keyword evidence="5" id="KW-0175">Coiled coil</keyword>
<feature type="compositionally biased region" description="Low complexity" evidence="6">
    <location>
        <begin position="127"/>
        <end position="142"/>
    </location>
</feature>
<dbReference type="InterPro" id="IPR036034">
    <property type="entry name" value="PDZ_sf"/>
</dbReference>
<feature type="region of interest" description="Disordered" evidence="6">
    <location>
        <begin position="1367"/>
        <end position="1421"/>
    </location>
</feature>
<feature type="transmembrane region" description="Helical" evidence="7">
    <location>
        <begin position="715"/>
        <end position="734"/>
    </location>
</feature>
<feature type="compositionally biased region" description="Basic and acidic residues" evidence="6">
    <location>
        <begin position="1367"/>
        <end position="1377"/>
    </location>
</feature>
<feature type="compositionally biased region" description="Low complexity" evidence="6">
    <location>
        <begin position="889"/>
        <end position="900"/>
    </location>
</feature>
<dbReference type="SUPFAM" id="SSF50156">
    <property type="entry name" value="PDZ domain-like"/>
    <property type="match status" value="1"/>
</dbReference>
<feature type="compositionally biased region" description="Basic and acidic residues" evidence="6">
    <location>
        <begin position="1270"/>
        <end position="1326"/>
    </location>
</feature>
<dbReference type="PROSITE" id="PS50106">
    <property type="entry name" value="PDZ"/>
    <property type="match status" value="1"/>
</dbReference>
<protein>
    <submittedName>
        <fullName evidence="10">LMO7 protein</fullName>
    </submittedName>
</protein>
<feature type="compositionally biased region" description="Low complexity" evidence="6">
    <location>
        <begin position="773"/>
        <end position="785"/>
    </location>
</feature>
<dbReference type="SMART" id="SM00228">
    <property type="entry name" value="PDZ"/>
    <property type="match status" value="1"/>
</dbReference>
<dbReference type="Pfam" id="PF15949">
    <property type="entry name" value="DUF4757"/>
    <property type="match status" value="2"/>
</dbReference>
<dbReference type="InterPro" id="IPR036872">
    <property type="entry name" value="CH_dom_sf"/>
</dbReference>
<evidence type="ECO:0000259" key="9">
    <source>
        <dbReference type="PROSITE" id="PS50106"/>
    </source>
</evidence>
<feature type="compositionally biased region" description="Basic and acidic residues" evidence="6">
    <location>
        <begin position="160"/>
        <end position="174"/>
    </location>
</feature>
<dbReference type="EMBL" id="VXAJ01000459">
    <property type="protein sequence ID" value="NXK11175.1"/>
    <property type="molecule type" value="Genomic_DNA"/>
</dbReference>
<feature type="compositionally biased region" description="Basic and acidic residues" evidence="6">
    <location>
        <begin position="755"/>
        <end position="766"/>
    </location>
</feature>
<dbReference type="GO" id="GO:0030155">
    <property type="term" value="P:regulation of cell adhesion"/>
    <property type="evidence" value="ECO:0007669"/>
    <property type="project" value="InterPro"/>
</dbReference>
<name>A0A7L0GVH4_HERCA</name>
<dbReference type="Pfam" id="PF00412">
    <property type="entry name" value="LIM"/>
    <property type="match status" value="1"/>
</dbReference>
<feature type="domain" description="PDZ" evidence="9">
    <location>
        <begin position="986"/>
        <end position="1067"/>
    </location>
</feature>
<feature type="coiled-coil region" evidence="5">
    <location>
        <begin position="1170"/>
        <end position="1213"/>
    </location>
</feature>
<dbReference type="FunFam" id="2.10.110.10:FF:000041">
    <property type="entry name" value="LIM and calponin homology domains 1"/>
    <property type="match status" value="1"/>
</dbReference>
<feature type="region of interest" description="Disordered" evidence="6">
    <location>
        <begin position="114"/>
        <end position="180"/>
    </location>
</feature>
<dbReference type="SMART" id="SM00132">
    <property type="entry name" value="LIM"/>
    <property type="match status" value="1"/>
</dbReference>
<dbReference type="Proteomes" id="UP000555649">
    <property type="component" value="Unassembled WGS sequence"/>
</dbReference>
<proteinExistence type="predicted"/>
<dbReference type="InterPro" id="IPR031865">
    <property type="entry name" value="DUF4757"/>
</dbReference>
<feature type="compositionally biased region" description="Low complexity" evidence="6">
    <location>
        <begin position="1517"/>
        <end position="1535"/>
    </location>
</feature>
<keyword evidence="7" id="KW-1133">Transmembrane helix</keyword>
<evidence type="ECO:0000256" key="2">
    <source>
        <dbReference type="ARBA" id="ARBA00022833"/>
    </source>
</evidence>
<dbReference type="SUPFAM" id="SSF47576">
    <property type="entry name" value="Calponin-homology domain, CH-domain"/>
    <property type="match status" value="1"/>
</dbReference>
<dbReference type="InterPro" id="IPR029978">
    <property type="entry name" value="LMO-7"/>
</dbReference>
<dbReference type="InterPro" id="IPR001781">
    <property type="entry name" value="Znf_LIM"/>
</dbReference>
<feature type="coiled-coil region" evidence="5">
    <location>
        <begin position="604"/>
        <end position="659"/>
    </location>
</feature>
<reference evidence="10 11" key="1">
    <citation type="submission" date="2019-09" db="EMBL/GenBank/DDBJ databases">
        <title>Bird 10,000 Genomes (B10K) Project - Family phase.</title>
        <authorList>
            <person name="Zhang G."/>
        </authorList>
    </citation>
    <scope>NUCLEOTIDE SEQUENCE [LARGE SCALE GENOMIC DNA]</scope>
    <source>
        <strain evidence="10">B10K-DU-005-78</strain>
        <tissue evidence="10">Mixed tissue sample</tissue>
    </source>
</reference>
<feature type="region of interest" description="Disordered" evidence="6">
    <location>
        <begin position="885"/>
        <end position="941"/>
    </location>
</feature>
<dbReference type="GO" id="GO:0046872">
    <property type="term" value="F:metal ion binding"/>
    <property type="evidence" value="ECO:0007669"/>
    <property type="project" value="UniProtKB-KW"/>
</dbReference>
<dbReference type="Gene3D" id="2.10.110.10">
    <property type="entry name" value="Cysteine Rich Protein"/>
    <property type="match status" value="1"/>
</dbReference>
<dbReference type="Pfam" id="PF00595">
    <property type="entry name" value="PDZ"/>
    <property type="match status" value="1"/>
</dbReference>
<evidence type="ECO:0000256" key="6">
    <source>
        <dbReference type="SAM" id="MobiDB-lite"/>
    </source>
</evidence>
<evidence type="ECO:0000256" key="3">
    <source>
        <dbReference type="ARBA" id="ARBA00023038"/>
    </source>
</evidence>
<organism evidence="10 11">
    <name type="scientific">Herpetotheres cachinnans</name>
    <name type="common">Laughing falcon</name>
    <name type="synonym">Falco cachinnans</name>
    <dbReference type="NCBI Taxonomy" id="56343"/>
    <lineage>
        <taxon>Eukaryota</taxon>
        <taxon>Metazoa</taxon>
        <taxon>Chordata</taxon>
        <taxon>Craniata</taxon>
        <taxon>Vertebrata</taxon>
        <taxon>Euteleostomi</taxon>
        <taxon>Archelosauria</taxon>
        <taxon>Archosauria</taxon>
        <taxon>Dinosauria</taxon>
        <taxon>Saurischia</taxon>
        <taxon>Theropoda</taxon>
        <taxon>Coelurosauria</taxon>
        <taxon>Aves</taxon>
        <taxon>Neognathae</taxon>
        <taxon>Neoaves</taxon>
        <taxon>Telluraves</taxon>
        <taxon>Australaves</taxon>
        <taxon>Falconiformes</taxon>
        <taxon>Falconidae</taxon>
        <taxon>Herpetotheres</taxon>
    </lineage>
</organism>
<dbReference type="PROSITE" id="PS50023">
    <property type="entry name" value="LIM_DOMAIN_2"/>
    <property type="match status" value="1"/>
</dbReference>
<keyword evidence="11" id="KW-1185">Reference proteome</keyword>
<feature type="compositionally biased region" description="Polar residues" evidence="6">
    <location>
        <begin position="1379"/>
        <end position="1407"/>
    </location>
</feature>
<feature type="domain" description="LIM zinc-binding" evidence="8">
    <location>
        <begin position="1563"/>
        <end position="1629"/>
    </location>
</feature>
<keyword evidence="7" id="KW-0812">Transmembrane</keyword>
<dbReference type="PANTHER" id="PTHR46767:SF1">
    <property type="entry name" value="LIM DOMAIN ONLY PROTEIN 7"/>
    <property type="match status" value="1"/>
</dbReference>
<evidence type="ECO:0000256" key="4">
    <source>
        <dbReference type="PROSITE-ProRule" id="PRU00125"/>
    </source>
</evidence>
<feature type="region of interest" description="Disordered" evidence="6">
    <location>
        <begin position="1513"/>
        <end position="1557"/>
    </location>
</feature>
<comment type="caution">
    <text evidence="10">The sequence shown here is derived from an EMBL/GenBank/DDBJ whole genome shotgun (WGS) entry which is preliminary data.</text>
</comment>
<feature type="compositionally biased region" description="Polar residues" evidence="6">
    <location>
        <begin position="827"/>
        <end position="852"/>
    </location>
</feature>
<keyword evidence="3 4" id="KW-0440">LIM domain</keyword>
<evidence type="ECO:0000313" key="10">
    <source>
        <dbReference type="EMBL" id="NXK11175.1"/>
    </source>
</evidence>
<feature type="region of interest" description="Disordered" evidence="6">
    <location>
        <begin position="755"/>
        <end position="814"/>
    </location>
</feature>
<feature type="non-terminal residue" evidence="10">
    <location>
        <position position="1634"/>
    </location>
</feature>
<dbReference type="InterPro" id="IPR001478">
    <property type="entry name" value="PDZ"/>
</dbReference>
<evidence type="ECO:0000256" key="5">
    <source>
        <dbReference type="SAM" id="Coils"/>
    </source>
</evidence>
<dbReference type="CDD" id="cd08368">
    <property type="entry name" value="LIM"/>
    <property type="match status" value="1"/>
</dbReference>
<keyword evidence="7" id="KW-0472">Membrane</keyword>
<sequence>DNINVFLKACENIGLKEAQLFHPGDLQDLSNRVTVKPEETNRRVKNVLITLYWLGRKAQSNPHYNGPNLNLKAFEKLLGQALTKALEESSHLNRSGRDSGYGDIWYVDRGEPFSSAASHKRDDSFDSLDSLGSRSSTSFSSDITLKGGSEGCDSDTDSELPFKMHDSHKDDRSYRRIPVIEPKPTADFNRFLPSKNKQTAYVPAPLRKKRTEKNEDNRRSWASPVYTESDATFSSNQRRQRQLDTKEEIKPRVNIPSELSGYFDEDEEEEIGIPNIEKDDLYFRKLSPSAANTVVAFDKFLPKFWTPEEELLWKKIRKSSFKPWYKEIQGFSQFSLLQALQKYSDYLSSETKTKIDPTSGPRLIKCRKNISFVPGCKQGDAENGYLYPDLENDDLFVRKTGAFHVNQVVLQDPRYLKKFSEQDPPLEGEIILQPREGQPVIPDLEKDDMILRKILSQKKEVPLSGAPDKYHPALFPDPWSLPEEIRSKFLCLLEKNTAPEERKSNGRVLSPSSRHKKDDMLTRKIESWKVGSNIQPVNFIPGPCSEEDWKKWEAIREASKVRHKKRQMVERSDVTKLSTLFLSRSKSLNDVSAEELQSLRKIRYEELQRIKEQLQEQDLKWQEDLAKWKNRRKSFTSELQKKKEEREEIERRASEVSERSTKSLKEMQQESQNFNVCHRAVNSYLISPLSPIVPPGICRTKFSPKTKKCKLSSTISFLLMTVSLVLVLFFFFLMHRKYERKWTYSLNDNVFSEEKAPSTRSAAKDDLIEEDTSYSTKDSKSTYATQLRKENLPESSAAPEAPAPPKSLAEEQSSALLSTRYSVNAQTGSAQVSASLPRSYQKSDTSRLTSVVTPRPFGVHSRGISSLPRSFTMDDTQKYNGEVEKAKRTQTLFTSSSFSQPDSAHPLSTSAFRSRGEQEEKEGVQSTPPPSLALPVKSQDQDAGSSILKQEYCFPPDSLSLASSAENVSLPEPEDSKSLEQYSEMRISINQRPGHSRSFGFTTNWSSSGAFVQTVEEGSPAALCQLHVDDEIIAVNGTKVSHMDYSQWEEAISRALETGNLLMDVRRYGKNGTSENKWIDATSGEHISNVSTVTTTRDFSSSLQSSDTETKLINGMQGDLGYNEQRASEPISLKNLKRRSQFFEQGGPEPAMPDLPVPSISAPSRRVWDQEEERKRQEKWQKEQDRLLQEKYQREQEKLREEWLRAKQEAEKESSKYFDEEQSVLTLNTTSVLARAPSVSSWRASPEANASEEPERDGGRELAACLQGEEEGRRKLQEERSIQDEATLHFEQEKELQELELERQRKEREQQYAEEQRRRAEMEEQRRWAEMEEQRCQTERQREVSVEMPQYQRHYERYEVSKTIEDRAGHPLIDRNKSKSTSELNEFNTIKNGTQSKYSERSWNTGESQKKSQKEQNLSAAELERQQILQEMRKKTSLHTDSSWIRQRSSSIHKEPISLYSNSMRRGESLDNLDSSRTSSWRHHSWLNQSASSSSLSSSQDFSRPVSTSNRAYMCTPSSSKAPPAATSARAPSVSQAAPRAQSPLSASQPGSQTRSRSVSGKKICSYCNNVLGKGAAMIIESLGLCYHLHCFKCVSCGCDLGGSRSGAEVRIRNNKLFCNDCYIRFKSKAIHLQ</sequence>
<feature type="region of interest" description="Disordered" evidence="6">
    <location>
        <begin position="1143"/>
        <end position="1170"/>
    </location>
</feature>
<feature type="compositionally biased region" description="Low complexity" evidence="6">
    <location>
        <begin position="793"/>
        <end position="814"/>
    </location>
</feature>
<feature type="region of interest" description="Disordered" evidence="6">
    <location>
        <begin position="199"/>
        <end position="246"/>
    </location>
</feature>
<dbReference type="GO" id="GO:0023051">
    <property type="term" value="P:regulation of signaling"/>
    <property type="evidence" value="ECO:0007669"/>
    <property type="project" value="InterPro"/>
</dbReference>
<evidence type="ECO:0000259" key="8">
    <source>
        <dbReference type="PROSITE" id="PS50023"/>
    </source>
</evidence>
<dbReference type="Gene3D" id="1.10.418.10">
    <property type="entry name" value="Calponin-like domain"/>
    <property type="match status" value="1"/>
</dbReference>
<dbReference type="PROSITE" id="PS00478">
    <property type="entry name" value="LIM_DOMAIN_1"/>
    <property type="match status" value="1"/>
</dbReference>
<dbReference type="Gene3D" id="2.30.42.10">
    <property type="match status" value="1"/>
</dbReference>
<evidence type="ECO:0000256" key="1">
    <source>
        <dbReference type="ARBA" id="ARBA00022723"/>
    </source>
</evidence>
<keyword evidence="2 4" id="KW-0862">Zinc</keyword>
<dbReference type="PANTHER" id="PTHR46767">
    <property type="entry name" value="LIM DOMAIN ONLY PROTEIN 7"/>
    <property type="match status" value="1"/>
</dbReference>
<feature type="region of interest" description="Disordered" evidence="6">
    <location>
        <begin position="1235"/>
        <end position="1326"/>
    </location>
</feature>
<evidence type="ECO:0000313" key="11">
    <source>
        <dbReference type="Proteomes" id="UP000555649"/>
    </source>
</evidence>
<keyword evidence="1 4" id="KW-0479">Metal-binding</keyword>
<evidence type="ECO:0000256" key="7">
    <source>
        <dbReference type="SAM" id="Phobius"/>
    </source>
</evidence>
<feature type="compositionally biased region" description="Basic and acidic residues" evidence="6">
    <location>
        <begin position="914"/>
        <end position="923"/>
    </location>
</feature>
<feature type="compositionally biased region" description="Polar residues" evidence="6">
    <location>
        <begin position="1543"/>
        <end position="1557"/>
    </location>
</feature>